<dbReference type="InterPro" id="IPR002553">
    <property type="entry name" value="Clathrin/coatomer_adapt-like_N"/>
</dbReference>
<evidence type="ECO:0000259" key="11">
    <source>
        <dbReference type="PROSITE" id="PS50180"/>
    </source>
</evidence>
<feature type="region of interest" description="Disordered" evidence="10">
    <location>
        <begin position="607"/>
        <end position="630"/>
    </location>
</feature>
<keyword evidence="4 9" id="KW-0813">Transport</keyword>
<comment type="subcellular location">
    <subcellularLocation>
        <location evidence="1">Cytoplasmic vesicle membrane</location>
    </subcellularLocation>
    <subcellularLocation>
        <location evidence="2">Golgi apparatus</location>
    </subcellularLocation>
</comment>
<accession>A0ABR2JCQ3</accession>
<dbReference type="Gene3D" id="1.25.10.10">
    <property type="entry name" value="Leucine-rich Repeat Variant"/>
    <property type="match status" value="1"/>
</dbReference>
<evidence type="ECO:0000256" key="2">
    <source>
        <dbReference type="ARBA" id="ARBA00004555"/>
    </source>
</evidence>
<evidence type="ECO:0000256" key="9">
    <source>
        <dbReference type="PIRNR" id="PIRNR037094"/>
    </source>
</evidence>
<dbReference type="InterPro" id="IPR017107">
    <property type="entry name" value="AP1_complex_gsu"/>
</dbReference>
<dbReference type="EMBL" id="JAPFFF010000012">
    <property type="protein sequence ID" value="KAK8875689.1"/>
    <property type="molecule type" value="Genomic_DNA"/>
</dbReference>
<dbReference type="InterPro" id="IPR011989">
    <property type="entry name" value="ARM-like"/>
</dbReference>
<gene>
    <name evidence="12" type="ORF">M9Y10_005864</name>
</gene>
<evidence type="ECO:0000313" key="12">
    <source>
        <dbReference type="EMBL" id="KAK8875689.1"/>
    </source>
</evidence>
<dbReference type="Gene3D" id="2.60.40.1230">
    <property type="match status" value="1"/>
</dbReference>
<dbReference type="SUPFAM" id="SSF48371">
    <property type="entry name" value="ARM repeat"/>
    <property type="match status" value="1"/>
</dbReference>
<name>A0ABR2JCQ3_9EUKA</name>
<keyword evidence="13" id="KW-1185">Reference proteome</keyword>
<dbReference type="InterPro" id="IPR050840">
    <property type="entry name" value="Adaptor_Complx_Large_Subunit"/>
</dbReference>
<keyword evidence="6 9" id="KW-0333">Golgi apparatus</keyword>
<evidence type="ECO:0000256" key="4">
    <source>
        <dbReference type="ARBA" id="ARBA00022448"/>
    </source>
</evidence>
<evidence type="ECO:0000313" key="13">
    <source>
        <dbReference type="Proteomes" id="UP001470230"/>
    </source>
</evidence>
<feature type="compositionally biased region" description="Low complexity" evidence="10">
    <location>
        <begin position="707"/>
        <end position="743"/>
    </location>
</feature>
<feature type="domain" description="GAE" evidence="11">
    <location>
        <begin position="764"/>
        <end position="879"/>
    </location>
</feature>
<comment type="caution">
    <text evidence="12">The sequence shown here is derived from an EMBL/GenBank/DDBJ whole genome shotgun (WGS) entry which is preliminary data.</text>
</comment>
<dbReference type="InterPro" id="IPR008152">
    <property type="entry name" value="Clathrin_a/b/g-adaptin_app_Ig"/>
</dbReference>
<feature type="region of interest" description="Disordered" evidence="10">
    <location>
        <begin position="700"/>
        <end position="754"/>
    </location>
</feature>
<sequence>MKCLVKADKKGHYLSLNLFFQRKKSNTMTKSGVDEFISDIREAESPEDERLIIKSELADIRSQIKDSDTEYKPRLVMKLVYLSITGENTSWAQIESAGLMSHHRFSYKRIGYLAAQTFIDESNDMSVLLTQTILGDLKASNPFTQALALSYVANKGTAELCQEVSVEVNKLASSIHPGILKRVGMASVNIVRKVPELTRTFRKTLTTLLSSPKHGVVSSGIALAIAMIQNEPTFYHSWSHFSKPFTKLFKDMQFSKPTNEFRMSSYNDPFLQIKTMQLLGLLKQPSDELDDVLTSAITAIDSRRNTGRALLFQAVETIGQTAKKASLYSLALNQIGRLMNINQANVLYSALSVFSRLLYNGKEIISRSSRESIALKRYKSQVVNCLDNRDPSIRRRALDVVLALVDGQNVESLVPEVIDYLHLTADKDFRTEMVNKLFTTIQRFAPTNIWLFDTVHSLIIDSGNYIGNDIITYMCRLIATNEEVRNHSIPLLENTLFGFSGNQTLVKVASWAVGEYSQAGDKMQSDIDILMKIAKMPQTDTESLCYVLTAISKLAARLNKTDNVLTFLNDFAVSSDIELQQRSGELGRILSQPNIWATSLAPPDYKPLEKVEGSKSDANQGPKATIVQSASQNITDSAQSLIDVSDLVRLQDQRSGPLPQQQKQSLDTIIDDLLNLDPHASLTPVSSNLVSNLSNINQAPSNSNLTPASPNLSLNENPNANANPNVNPNANPNANTNSNANASITPTQSAADDVKELATEQFKPPPGAVKALSNADFEIYFEVQRNAANQNQVAIRTTIANLGLHPLTNFRIQYGVPVGWALRAQPLSSNVLPARGGGPLMQVLYLENTGSLPLMMKTHATFMFGSQPITADDVVNNAVFA</sequence>
<dbReference type="InterPro" id="IPR016024">
    <property type="entry name" value="ARM-type_fold"/>
</dbReference>
<dbReference type="PROSITE" id="PS50180">
    <property type="entry name" value="GAE"/>
    <property type="match status" value="1"/>
</dbReference>
<evidence type="ECO:0000256" key="1">
    <source>
        <dbReference type="ARBA" id="ARBA00004156"/>
    </source>
</evidence>
<protein>
    <recommendedName>
        <fullName evidence="9">AP-1 complex subunit gamma</fullName>
    </recommendedName>
</protein>
<dbReference type="Pfam" id="PF02883">
    <property type="entry name" value="Alpha_adaptinC2"/>
    <property type="match status" value="1"/>
</dbReference>
<organism evidence="12 13">
    <name type="scientific">Tritrichomonas musculus</name>
    <dbReference type="NCBI Taxonomy" id="1915356"/>
    <lineage>
        <taxon>Eukaryota</taxon>
        <taxon>Metamonada</taxon>
        <taxon>Parabasalia</taxon>
        <taxon>Tritrichomonadida</taxon>
        <taxon>Tritrichomonadidae</taxon>
        <taxon>Tritrichomonas</taxon>
    </lineage>
</organism>
<evidence type="ECO:0000256" key="7">
    <source>
        <dbReference type="ARBA" id="ARBA00023136"/>
    </source>
</evidence>
<evidence type="ECO:0000256" key="3">
    <source>
        <dbReference type="ARBA" id="ARBA00006613"/>
    </source>
</evidence>
<keyword evidence="5 9" id="KW-0653">Protein transport</keyword>
<dbReference type="PIRSF" id="PIRSF037094">
    <property type="entry name" value="AP1_complex_gamma"/>
    <property type="match status" value="1"/>
</dbReference>
<dbReference type="InterPro" id="IPR013041">
    <property type="entry name" value="Clathrin_app_Ig-like_sf"/>
</dbReference>
<dbReference type="Proteomes" id="UP001470230">
    <property type="component" value="Unassembled WGS sequence"/>
</dbReference>
<evidence type="ECO:0000256" key="6">
    <source>
        <dbReference type="ARBA" id="ARBA00023034"/>
    </source>
</evidence>
<dbReference type="InterPro" id="IPR008153">
    <property type="entry name" value="GAE_dom"/>
</dbReference>
<evidence type="ECO:0000256" key="10">
    <source>
        <dbReference type="SAM" id="MobiDB-lite"/>
    </source>
</evidence>
<evidence type="ECO:0000256" key="8">
    <source>
        <dbReference type="ARBA" id="ARBA00023329"/>
    </source>
</evidence>
<dbReference type="PANTHER" id="PTHR22780">
    <property type="entry name" value="ADAPTIN, ALPHA/GAMMA/EPSILON"/>
    <property type="match status" value="1"/>
</dbReference>
<dbReference type="SMART" id="SM00809">
    <property type="entry name" value="Alpha_adaptinC2"/>
    <property type="match status" value="1"/>
</dbReference>
<comment type="similarity">
    <text evidence="3 9">Belongs to the adaptor complexes large subunit family.</text>
</comment>
<evidence type="ECO:0000256" key="5">
    <source>
        <dbReference type="ARBA" id="ARBA00022927"/>
    </source>
</evidence>
<dbReference type="Pfam" id="PF01602">
    <property type="entry name" value="Adaptin_N"/>
    <property type="match status" value="1"/>
</dbReference>
<keyword evidence="7 9" id="KW-0472">Membrane</keyword>
<reference evidence="12 13" key="1">
    <citation type="submission" date="2024-04" db="EMBL/GenBank/DDBJ databases">
        <title>Tritrichomonas musculus Genome.</title>
        <authorList>
            <person name="Alves-Ferreira E."/>
            <person name="Grigg M."/>
            <person name="Lorenzi H."/>
            <person name="Galac M."/>
        </authorList>
    </citation>
    <scope>NUCLEOTIDE SEQUENCE [LARGE SCALE GENOMIC DNA]</scope>
    <source>
        <strain evidence="12 13">EAF2021</strain>
    </source>
</reference>
<dbReference type="SUPFAM" id="SSF49348">
    <property type="entry name" value="Clathrin adaptor appendage domain"/>
    <property type="match status" value="1"/>
</dbReference>
<keyword evidence="8 9" id="KW-0968">Cytoplasmic vesicle</keyword>
<proteinExistence type="inferred from homology"/>